<comment type="caution">
    <text evidence="8">The sequence shown here is derived from an EMBL/GenBank/DDBJ whole genome shotgun (WGS) entry which is preliminary data.</text>
</comment>
<organism evidence="8 9">
    <name type="scientific">Nocardia terrae</name>
    <dbReference type="NCBI Taxonomy" id="2675851"/>
    <lineage>
        <taxon>Bacteria</taxon>
        <taxon>Bacillati</taxon>
        <taxon>Actinomycetota</taxon>
        <taxon>Actinomycetes</taxon>
        <taxon>Mycobacteriales</taxon>
        <taxon>Nocardiaceae</taxon>
        <taxon>Nocardia</taxon>
    </lineage>
</organism>
<accession>A0A7K1VBM8</accession>
<proteinExistence type="predicted"/>
<keyword evidence="3 6" id="KW-0812">Transmembrane</keyword>
<dbReference type="PANTHER" id="PTHR36115">
    <property type="entry name" value="PROLINE-RICH ANTIGEN HOMOLOG-RELATED"/>
    <property type="match status" value="1"/>
</dbReference>
<dbReference type="InterPro" id="IPR051791">
    <property type="entry name" value="Pra-immunoreactive"/>
</dbReference>
<dbReference type="Pfam" id="PF06271">
    <property type="entry name" value="RDD"/>
    <property type="match status" value="1"/>
</dbReference>
<dbReference type="RefSeq" id="WP_157393367.1">
    <property type="nucleotide sequence ID" value="NZ_WRPP01000015.1"/>
</dbReference>
<dbReference type="GO" id="GO:0005886">
    <property type="term" value="C:plasma membrane"/>
    <property type="evidence" value="ECO:0007669"/>
    <property type="project" value="UniProtKB-SubCell"/>
</dbReference>
<evidence type="ECO:0000313" key="8">
    <source>
        <dbReference type="EMBL" id="MVU83802.1"/>
    </source>
</evidence>
<evidence type="ECO:0000256" key="5">
    <source>
        <dbReference type="ARBA" id="ARBA00023136"/>
    </source>
</evidence>
<reference evidence="8 9" key="1">
    <citation type="submission" date="2019-12" db="EMBL/GenBank/DDBJ databases">
        <title>Nocardia sp. nov. ET3-3 isolated from soil.</title>
        <authorList>
            <person name="Kanchanasin P."/>
            <person name="Tanasupawat S."/>
            <person name="Yuki M."/>
            <person name="Kudo T."/>
        </authorList>
    </citation>
    <scope>NUCLEOTIDE SEQUENCE [LARGE SCALE GENOMIC DNA]</scope>
    <source>
        <strain evidence="8 9">ET3-3</strain>
    </source>
</reference>
<evidence type="ECO:0000313" key="9">
    <source>
        <dbReference type="Proteomes" id="UP000466794"/>
    </source>
</evidence>
<name>A0A7K1VBM8_9NOCA</name>
<dbReference type="Proteomes" id="UP000466794">
    <property type="component" value="Unassembled WGS sequence"/>
</dbReference>
<keyword evidence="2" id="KW-1003">Cell membrane</keyword>
<dbReference type="AlphaFoldDB" id="A0A7K1VBM8"/>
<evidence type="ECO:0000256" key="1">
    <source>
        <dbReference type="ARBA" id="ARBA00004651"/>
    </source>
</evidence>
<feature type="transmembrane region" description="Helical" evidence="6">
    <location>
        <begin position="23"/>
        <end position="45"/>
    </location>
</feature>
<keyword evidence="9" id="KW-1185">Reference proteome</keyword>
<comment type="subcellular location">
    <subcellularLocation>
        <location evidence="1">Cell membrane</location>
        <topology evidence="1">Multi-pass membrane protein</topology>
    </subcellularLocation>
</comment>
<evidence type="ECO:0000256" key="6">
    <source>
        <dbReference type="SAM" id="Phobius"/>
    </source>
</evidence>
<keyword evidence="4 6" id="KW-1133">Transmembrane helix</keyword>
<evidence type="ECO:0000259" key="7">
    <source>
        <dbReference type="Pfam" id="PF06271"/>
    </source>
</evidence>
<evidence type="ECO:0000256" key="2">
    <source>
        <dbReference type="ARBA" id="ARBA00022475"/>
    </source>
</evidence>
<dbReference type="EMBL" id="WRPP01000015">
    <property type="protein sequence ID" value="MVU83802.1"/>
    <property type="molecule type" value="Genomic_DNA"/>
</dbReference>
<feature type="domain" description="RDD" evidence="7">
    <location>
        <begin position="17"/>
        <end position="157"/>
    </location>
</feature>
<gene>
    <name evidence="8" type="ORF">GPX89_42050</name>
</gene>
<dbReference type="PANTHER" id="PTHR36115:SF4">
    <property type="entry name" value="MEMBRANE PROTEIN"/>
    <property type="match status" value="1"/>
</dbReference>
<evidence type="ECO:0000256" key="3">
    <source>
        <dbReference type="ARBA" id="ARBA00022692"/>
    </source>
</evidence>
<sequence length="165" mass="16806">MNPPAPIDLSSGRFRPASIPARLLARTIDAVIVAIPVGALTTLIISESATDSAYSTPDSATGISSALLIAALAVAVSGPYEISCIAASGTTLGKRALGLRVVNAHTSSPPRDGTGTGTAFTRWANLTIPGLLTGGAWTLLCAASCTPGHRGWHDRAALTYVIADR</sequence>
<keyword evidence="5 6" id="KW-0472">Membrane</keyword>
<evidence type="ECO:0000256" key="4">
    <source>
        <dbReference type="ARBA" id="ARBA00022989"/>
    </source>
</evidence>
<dbReference type="InterPro" id="IPR010432">
    <property type="entry name" value="RDD"/>
</dbReference>
<protein>
    <recommendedName>
        <fullName evidence="7">RDD domain-containing protein</fullName>
    </recommendedName>
</protein>
<feature type="transmembrane region" description="Helical" evidence="6">
    <location>
        <begin position="65"/>
        <end position="87"/>
    </location>
</feature>